<sequence>MKRILTALTLSLLAGTAFAADSLHTHAGDRTWVLEAIGGEPFTAEATLIVSEDGRIAGKAPCNSYTGAMEAAYPSFEPGPIMSTRMMCPEDAAERTFFQALKTMREVEVLDDVMVLRSEDGDEMVFRAAE</sequence>
<dbReference type="Pfam" id="PF03724">
    <property type="entry name" value="META"/>
    <property type="match status" value="1"/>
</dbReference>
<evidence type="ECO:0000256" key="1">
    <source>
        <dbReference type="SAM" id="SignalP"/>
    </source>
</evidence>
<name>A0A225NFI8_9RHOB</name>
<protein>
    <recommendedName>
        <fullName evidence="2">DUF306 domain-containing protein</fullName>
    </recommendedName>
</protein>
<feature type="domain" description="DUF306" evidence="2">
    <location>
        <begin position="29"/>
        <end position="126"/>
    </location>
</feature>
<dbReference type="Gene3D" id="2.40.128.270">
    <property type="match status" value="1"/>
</dbReference>
<evidence type="ECO:0000313" key="3">
    <source>
        <dbReference type="EMBL" id="OWU71724.1"/>
    </source>
</evidence>
<dbReference type="PANTHER" id="PTHR35535:SF1">
    <property type="entry name" value="HEAT SHOCK PROTEIN HSLJ"/>
    <property type="match status" value="1"/>
</dbReference>
<gene>
    <name evidence="3" type="ORF">ATO3_18160</name>
</gene>
<proteinExistence type="predicted"/>
<dbReference type="OrthoDB" id="7777568at2"/>
<organism evidence="3 4">
    <name type="scientific">Marinibacterium profundimaris</name>
    <dbReference type="NCBI Taxonomy" id="1679460"/>
    <lineage>
        <taxon>Bacteria</taxon>
        <taxon>Pseudomonadati</taxon>
        <taxon>Pseudomonadota</taxon>
        <taxon>Alphaproteobacteria</taxon>
        <taxon>Rhodobacterales</taxon>
        <taxon>Paracoccaceae</taxon>
        <taxon>Marinibacterium</taxon>
    </lineage>
</organism>
<dbReference type="InterPro" id="IPR053147">
    <property type="entry name" value="Hsp_HslJ-like"/>
</dbReference>
<keyword evidence="4" id="KW-1185">Reference proteome</keyword>
<dbReference type="PANTHER" id="PTHR35535">
    <property type="entry name" value="HEAT SHOCK PROTEIN HSLJ"/>
    <property type="match status" value="1"/>
</dbReference>
<evidence type="ECO:0000259" key="2">
    <source>
        <dbReference type="Pfam" id="PF03724"/>
    </source>
</evidence>
<comment type="caution">
    <text evidence="3">The sequence shown here is derived from an EMBL/GenBank/DDBJ whole genome shotgun (WGS) entry which is preliminary data.</text>
</comment>
<feature type="signal peptide" evidence="1">
    <location>
        <begin position="1"/>
        <end position="19"/>
    </location>
</feature>
<feature type="chain" id="PRO_5013030844" description="DUF306 domain-containing protein" evidence="1">
    <location>
        <begin position="20"/>
        <end position="130"/>
    </location>
</feature>
<evidence type="ECO:0000313" key="4">
    <source>
        <dbReference type="Proteomes" id="UP000215377"/>
    </source>
</evidence>
<keyword evidence="1" id="KW-0732">Signal</keyword>
<dbReference type="AlphaFoldDB" id="A0A225NFI8"/>
<reference evidence="3 4" key="1">
    <citation type="submission" date="2013-04" db="EMBL/GenBank/DDBJ databases">
        <title>Oceanicola sp. 22II1-22F33 Genome Sequencing.</title>
        <authorList>
            <person name="Lai Q."/>
            <person name="Li G."/>
            <person name="Shao Z."/>
        </authorList>
    </citation>
    <scope>NUCLEOTIDE SEQUENCE [LARGE SCALE GENOMIC DNA]</scope>
    <source>
        <strain evidence="3 4">22II1-22F33</strain>
    </source>
</reference>
<dbReference type="InterPro" id="IPR038670">
    <property type="entry name" value="HslJ-like_sf"/>
</dbReference>
<dbReference type="RefSeq" id="WP_158217995.1">
    <property type="nucleotide sequence ID" value="NZ_AQQR01000008.1"/>
</dbReference>
<dbReference type="InterPro" id="IPR005184">
    <property type="entry name" value="DUF306_Meta_HslJ"/>
</dbReference>
<accession>A0A225NFI8</accession>
<dbReference type="Proteomes" id="UP000215377">
    <property type="component" value="Unassembled WGS sequence"/>
</dbReference>
<dbReference type="EMBL" id="AQQR01000008">
    <property type="protein sequence ID" value="OWU71724.1"/>
    <property type="molecule type" value="Genomic_DNA"/>
</dbReference>